<keyword evidence="3 10" id="KW-0813">Transport</keyword>
<evidence type="ECO:0000256" key="10">
    <source>
        <dbReference type="RuleBase" id="RU365011"/>
    </source>
</evidence>
<dbReference type="Pfam" id="PF24660">
    <property type="entry name" value="PGAP1_3rd"/>
    <property type="match status" value="1"/>
</dbReference>
<evidence type="ECO:0000256" key="4">
    <source>
        <dbReference type="ARBA" id="ARBA00022692"/>
    </source>
</evidence>
<accession>A0A6J8BBG0</accession>
<evidence type="ECO:0000313" key="12">
    <source>
        <dbReference type="EMBL" id="CAC5380650.1"/>
    </source>
</evidence>
<evidence type="ECO:0000256" key="7">
    <source>
        <dbReference type="ARBA" id="ARBA00022927"/>
    </source>
</evidence>
<dbReference type="GO" id="GO:0006505">
    <property type="term" value="P:GPI anchor metabolic process"/>
    <property type="evidence" value="ECO:0007669"/>
    <property type="project" value="TreeGrafter"/>
</dbReference>
<keyword evidence="7 10" id="KW-0653">Protein transport</keyword>
<protein>
    <recommendedName>
        <fullName evidence="10">GPI inositol-deacylase</fullName>
        <ecNumber evidence="10">3.1.-.-</ecNumber>
    </recommendedName>
</protein>
<dbReference type="Gene3D" id="3.40.50.1820">
    <property type="entry name" value="alpha/beta hydrolase"/>
    <property type="match status" value="1"/>
</dbReference>
<keyword evidence="9 10" id="KW-0472">Membrane</keyword>
<comment type="function">
    <text evidence="10">Involved in inositol deacylation of GPI-anchored proteins which plays important roles in the quality control and ER-associated degradation of GPI-anchored proteins.</text>
</comment>
<evidence type="ECO:0000256" key="5">
    <source>
        <dbReference type="ARBA" id="ARBA00022801"/>
    </source>
</evidence>
<organism evidence="12 13">
    <name type="scientific">Mytilus coruscus</name>
    <name type="common">Sea mussel</name>
    <dbReference type="NCBI Taxonomy" id="42192"/>
    <lineage>
        <taxon>Eukaryota</taxon>
        <taxon>Metazoa</taxon>
        <taxon>Spiralia</taxon>
        <taxon>Lophotrochozoa</taxon>
        <taxon>Mollusca</taxon>
        <taxon>Bivalvia</taxon>
        <taxon>Autobranchia</taxon>
        <taxon>Pteriomorphia</taxon>
        <taxon>Mytilida</taxon>
        <taxon>Mytiloidea</taxon>
        <taxon>Mytilidae</taxon>
        <taxon>Mytilinae</taxon>
        <taxon>Mytilus</taxon>
    </lineage>
</organism>
<dbReference type="GO" id="GO:0015031">
    <property type="term" value="P:protein transport"/>
    <property type="evidence" value="ECO:0007669"/>
    <property type="project" value="UniProtKB-KW"/>
</dbReference>
<dbReference type="InterPro" id="IPR039529">
    <property type="entry name" value="PGAP1/BST1"/>
</dbReference>
<dbReference type="PANTHER" id="PTHR15495">
    <property type="entry name" value="NEGATIVE REGULATOR OF VESICLE FORMATION-RELATED"/>
    <property type="match status" value="1"/>
</dbReference>
<dbReference type="GO" id="GO:0006888">
    <property type="term" value="P:endoplasmic reticulum to Golgi vesicle-mediated transport"/>
    <property type="evidence" value="ECO:0007669"/>
    <property type="project" value="TreeGrafter"/>
</dbReference>
<dbReference type="GO" id="GO:0050185">
    <property type="term" value="F:phosphatidylinositol deacylase activity"/>
    <property type="evidence" value="ECO:0007669"/>
    <property type="project" value="TreeGrafter"/>
</dbReference>
<dbReference type="EMBL" id="CACVKT020002931">
    <property type="protein sequence ID" value="CAC5380650.1"/>
    <property type="molecule type" value="Genomic_DNA"/>
</dbReference>
<name>A0A6J8BBG0_MYTCO</name>
<comment type="subcellular location">
    <subcellularLocation>
        <location evidence="1">Endoplasmic reticulum membrane</location>
        <topology evidence="1">Multi-pass membrane protein</topology>
    </subcellularLocation>
</comment>
<evidence type="ECO:0000256" key="1">
    <source>
        <dbReference type="ARBA" id="ARBA00004477"/>
    </source>
</evidence>
<evidence type="ECO:0000313" key="13">
    <source>
        <dbReference type="Proteomes" id="UP000507470"/>
    </source>
</evidence>
<sequence>MVSPGKIGYCLVCVGIIVYGIWDYLSNFEQNKCLMTYMFEMPEYIQLPLGKRLKEKYPRYRLFIYGEGQYARKLESKRKVPVNGVPVLFIPGNAGSYRQARSLASVAHRRANDKRFSFHFNYFTIDFNEELSALYGGMLQSQTEFVHECVKKILSLYEYNKPTSVVLVGHSMGGMIARGLFTLPEFDQNYVNTIITQATPHQAPVISLDRMIATYYSRVNNYWRTHSNTTLKHVTVVSTGGGYRDVLVRNELTSLRGIADPDLSISTSTMSVPNAWVSTDHLCAVWCKQMVMLTKRAMFDIIDPATLQVTINTDERMNVFKHHFLSNPGTKKIPEYWRDEILLYEETPWVVKKEKTWEFAKKRVLEDYYYAVPMDLEDVNSFVAISNVDLQDWICICKIERNEERCKTCNSLSQKGKIIPPFDSYRKIIHIDYKDYPEMTHVVLIITAGPNQVEVMGDSYNKDYRHLSYKLPSVPDILMTYPESVTKGVSVLTLYNGSLFYNLQLKGLDSVLRAYTAKLVPKHCTSDKDLHEGNMISLHVPWSQEDVYSFSRLNEIGNLSIKLQSLASPMEDNNESVELRIYIDPTCSYQLKIIASPTESLGQVSVICIIAT</sequence>
<comment type="similarity">
    <text evidence="2 10">Belongs to the GPI inositol-deacylase family.</text>
</comment>
<keyword evidence="13" id="KW-1185">Reference proteome</keyword>
<dbReference type="Pfam" id="PF07819">
    <property type="entry name" value="PGAP1"/>
    <property type="match status" value="1"/>
</dbReference>
<dbReference type="PANTHER" id="PTHR15495:SF7">
    <property type="entry name" value="GPI INOSITOL-DEACYLASE"/>
    <property type="match status" value="1"/>
</dbReference>
<keyword evidence="4 10" id="KW-0812">Transmembrane</keyword>
<evidence type="ECO:0000256" key="6">
    <source>
        <dbReference type="ARBA" id="ARBA00022824"/>
    </source>
</evidence>
<dbReference type="SUPFAM" id="SSF53474">
    <property type="entry name" value="alpha/beta-Hydrolases"/>
    <property type="match status" value="1"/>
</dbReference>
<evidence type="ECO:0000256" key="9">
    <source>
        <dbReference type="ARBA" id="ARBA00023136"/>
    </source>
</evidence>
<dbReference type="Proteomes" id="UP000507470">
    <property type="component" value="Unassembled WGS sequence"/>
</dbReference>
<dbReference type="InterPro" id="IPR029058">
    <property type="entry name" value="AB_hydrolase_fold"/>
</dbReference>
<dbReference type="GO" id="GO:0005789">
    <property type="term" value="C:endoplasmic reticulum membrane"/>
    <property type="evidence" value="ECO:0007669"/>
    <property type="project" value="UniProtKB-SubCell"/>
</dbReference>
<proteinExistence type="inferred from homology"/>
<feature type="transmembrane region" description="Helical" evidence="10">
    <location>
        <begin position="7"/>
        <end position="25"/>
    </location>
</feature>
<evidence type="ECO:0000256" key="3">
    <source>
        <dbReference type="ARBA" id="ARBA00022448"/>
    </source>
</evidence>
<reference evidence="12 13" key="1">
    <citation type="submission" date="2020-06" db="EMBL/GenBank/DDBJ databases">
        <authorList>
            <person name="Li R."/>
            <person name="Bekaert M."/>
        </authorList>
    </citation>
    <scope>NUCLEOTIDE SEQUENCE [LARGE SCALE GENOMIC DNA]</scope>
    <source>
        <strain evidence="13">wild</strain>
    </source>
</reference>
<feature type="domain" description="GPI inositol-deacylase PGAP1-like alpha/beta" evidence="11">
    <location>
        <begin position="82"/>
        <end position="300"/>
    </location>
</feature>
<keyword evidence="5 10" id="KW-0378">Hydrolase</keyword>
<gene>
    <name evidence="12" type="ORF">MCOR_16606</name>
</gene>
<evidence type="ECO:0000259" key="11">
    <source>
        <dbReference type="Pfam" id="PF07819"/>
    </source>
</evidence>
<evidence type="ECO:0000256" key="2">
    <source>
        <dbReference type="ARBA" id="ARBA00006931"/>
    </source>
</evidence>
<keyword evidence="6 10" id="KW-0256">Endoplasmic reticulum</keyword>
<keyword evidence="8 10" id="KW-1133">Transmembrane helix</keyword>
<dbReference type="EC" id="3.1.-.-" evidence="10"/>
<evidence type="ECO:0000256" key="8">
    <source>
        <dbReference type="ARBA" id="ARBA00022989"/>
    </source>
</evidence>
<comment type="caution">
    <text evidence="10">Lacks conserved residue(s) required for the propagation of feature annotation.</text>
</comment>
<dbReference type="AlphaFoldDB" id="A0A6J8BBG0"/>
<dbReference type="InterPro" id="IPR012908">
    <property type="entry name" value="PGAP1-ab_dom-like"/>
</dbReference>
<dbReference type="OrthoDB" id="348976at2759"/>